<dbReference type="RefSeq" id="WP_166512846.1">
    <property type="nucleotide sequence ID" value="NZ_VNHM01000030.1"/>
</dbReference>
<sequence length="74" mass="8682">MTKKDVEHYLDDLHERFQDKENEELLKPLVQQFVDNVIIFEDEIKVVMKIFLVTTGGGGPYLTVTKYIPHLPHK</sequence>
<gene>
    <name evidence="1" type="ORF">LX24_02938</name>
</gene>
<comment type="caution">
    <text evidence="1">The sequence shown here is derived from an EMBL/GenBank/DDBJ whole genome shotgun (WGS) entry which is preliminary data.</text>
</comment>
<reference evidence="1 2" key="1">
    <citation type="submission" date="2019-07" db="EMBL/GenBank/DDBJ databases">
        <title>Genomic Encyclopedia of Type Strains, Phase I: the one thousand microbial genomes (KMG-I) project.</title>
        <authorList>
            <person name="Kyrpides N."/>
        </authorList>
    </citation>
    <scope>NUCLEOTIDE SEQUENCE [LARGE SCALE GENOMIC DNA]</scope>
    <source>
        <strain evidence="1 2">DSM 6562</strain>
    </source>
</reference>
<dbReference type="AlphaFoldDB" id="A0A5S4ZMD2"/>
<organism evidence="1 2">
    <name type="scientific">Desulfallas thermosapovorans DSM 6562</name>
    <dbReference type="NCBI Taxonomy" id="1121431"/>
    <lineage>
        <taxon>Bacteria</taxon>
        <taxon>Bacillati</taxon>
        <taxon>Bacillota</taxon>
        <taxon>Clostridia</taxon>
        <taxon>Eubacteriales</taxon>
        <taxon>Desulfallaceae</taxon>
        <taxon>Desulfallas</taxon>
    </lineage>
</organism>
<proteinExistence type="predicted"/>
<accession>A0A5S4ZMD2</accession>
<evidence type="ECO:0000313" key="1">
    <source>
        <dbReference type="EMBL" id="TYO92280.1"/>
    </source>
</evidence>
<protein>
    <submittedName>
        <fullName evidence="1">Uncharacterized protein</fullName>
    </submittedName>
</protein>
<dbReference type="Proteomes" id="UP000323166">
    <property type="component" value="Unassembled WGS sequence"/>
</dbReference>
<dbReference type="EMBL" id="VNHM01000030">
    <property type="protein sequence ID" value="TYO92280.1"/>
    <property type="molecule type" value="Genomic_DNA"/>
</dbReference>
<evidence type="ECO:0000313" key="2">
    <source>
        <dbReference type="Proteomes" id="UP000323166"/>
    </source>
</evidence>
<keyword evidence="2" id="KW-1185">Reference proteome</keyword>
<name>A0A5S4ZMD2_9FIRM</name>